<comment type="cofactor">
    <cofactor evidence="1">
        <name>Mg(2+)</name>
        <dbReference type="ChEBI" id="CHEBI:18420"/>
    </cofactor>
</comment>
<dbReference type="InterPro" id="IPR015797">
    <property type="entry name" value="NUDIX_hydrolase-like_dom_sf"/>
</dbReference>
<dbReference type="Proteomes" id="UP000254925">
    <property type="component" value="Unassembled WGS sequence"/>
</dbReference>
<evidence type="ECO:0000259" key="5">
    <source>
        <dbReference type="PROSITE" id="PS51462"/>
    </source>
</evidence>
<evidence type="ECO:0000256" key="1">
    <source>
        <dbReference type="ARBA" id="ARBA00001946"/>
    </source>
</evidence>
<dbReference type="OrthoDB" id="7066910at2"/>
<dbReference type="Pfam" id="PF00293">
    <property type="entry name" value="NUDIX"/>
    <property type="match status" value="1"/>
</dbReference>
<dbReference type="PANTHER" id="PTHR12629:SF0">
    <property type="entry name" value="DIPHOSPHOINOSITOL-POLYPHOSPHATE DIPHOSPHATASE"/>
    <property type="match status" value="1"/>
</dbReference>
<sequence>MPRTLKERHSQVAALPFRIKDGKVEVLLVTSRETKRWLIPKGWPMKGKKPHKAAAQEAVEEAGVKGEIKQKPLGHYDYWKRRASHFDLCRVDVYPLEVSKQLSSWREKGQRDARWFEVEEAAHQVLEPALAELIRSLPEHV</sequence>
<gene>
    <name evidence="6" type="ORF">DES45_10669</name>
</gene>
<reference evidence="6 7" key="1">
    <citation type="submission" date="2018-07" db="EMBL/GenBank/DDBJ databases">
        <title>Genomic Encyclopedia of Type Strains, Phase IV (KMG-IV): sequencing the most valuable type-strain genomes for metagenomic binning, comparative biology and taxonomic classification.</title>
        <authorList>
            <person name="Goeker M."/>
        </authorList>
    </citation>
    <scope>NUCLEOTIDE SEQUENCE [LARGE SCALE GENOMIC DNA]</scope>
    <source>
        <strain evidence="6 7">DSM 14364</strain>
    </source>
</reference>
<evidence type="ECO:0000256" key="4">
    <source>
        <dbReference type="ARBA" id="ARBA00022842"/>
    </source>
</evidence>
<dbReference type="GO" id="GO:0016462">
    <property type="term" value="F:pyrophosphatase activity"/>
    <property type="evidence" value="ECO:0007669"/>
    <property type="project" value="InterPro"/>
</dbReference>
<keyword evidence="3 6" id="KW-0378">Hydrolase</keyword>
<dbReference type="EMBL" id="QQBB01000006">
    <property type="protein sequence ID" value="RDI57757.1"/>
    <property type="molecule type" value="Genomic_DNA"/>
</dbReference>
<dbReference type="PROSITE" id="PS51462">
    <property type="entry name" value="NUDIX"/>
    <property type="match status" value="1"/>
</dbReference>
<dbReference type="AlphaFoldDB" id="A0A370HHT2"/>
<name>A0A370HHT2_9HYPH</name>
<accession>A0A370HHT2</accession>
<keyword evidence="4" id="KW-0460">Magnesium</keyword>
<dbReference type="CDD" id="cd04666">
    <property type="entry name" value="NUDIX_DIPP2_like_Nudt4"/>
    <property type="match status" value="1"/>
</dbReference>
<dbReference type="GO" id="GO:0046872">
    <property type="term" value="F:metal ion binding"/>
    <property type="evidence" value="ECO:0007669"/>
    <property type="project" value="UniProtKB-KW"/>
</dbReference>
<proteinExistence type="predicted"/>
<comment type="caution">
    <text evidence="6">The sequence shown here is derived from an EMBL/GenBank/DDBJ whole genome shotgun (WGS) entry which is preliminary data.</text>
</comment>
<protein>
    <submittedName>
        <fullName evidence="6">Putative NUDIX family NTP pyrophosphohydrolase</fullName>
    </submittedName>
</protein>
<keyword evidence="2" id="KW-0479">Metal-binding</keyword>
<organism evidence="6 7">
    <name type="scientific">Microvirga subterranea</name>
    <dbReference type="NCBI Taxonomy" id="186651"/>
    <lineage>
        <taxon>Bacteria</taxon>
        <taxon>Pseudomonadati</taxon>
        <taxon>Pseudomonadota</taxon>
        <taxon>Alphaproteobacteria</taxon>
        <taxon>Hyphomicrobiales</taxon>
        <taxon>Methylobacteriaceae</taxon>
        <taxon>Microvirga</taxon>
    </lineage>
</organism>
<dbReference type="SUPFAM" id="SSF55811">
    <property type="entry name" value="Nudix"/>
    <property type="match status" value="1"/>
</dbReference>
<evidence type="ECO:0000313" key="6">
    <source>
        <dbReference type="EMBL" id="RDI57757.1"/>
    </source>
</evidence>
<dbReference type="RefSeq" id="WP_114770997.1">
    <property type="nucleotide sequence ID" value="NZ_QQBB01000006.1"/>
</dbReference>
<dbReference type="Gene3D" id="3.90.79.10">
    <property type="entry name" value="Nucleoside Triphosphate Pyrophosphohydrolase"/>
    <property type="match status" value="1"/>
</dbReference>
<dbReference type="InterPro" id="IPR047198">
    <property type="entry name" value="DDP-like_NUDIX"/>
</dbReference>
<evidence type="ECO:0000256" key="3">
    <source>
        <dbReference type="ARBA" id="ARBA00022801"/>
    </source>
</evidence>
<keyword evidence="7" id="KW-1185">Reference proteome</keyword>
<evidence type="ECO:0000256" key="2">
    <source>
        <dbReference type="ARBA" id="ARBA00022723"/>
    </source>
</evidence>
<dbReference type="GO" id="GO:0005737">
    <property type="term" value="C:cytoplasm"/>
    <property type="evidence" value="ECO:0007669"/>
    <property type="project" value="TreeGrafter"/>
</dbReference>
<feature type="domain" description="Nudix hydrolase" evidence="5">
    <location>
        <begin position="7"/>
        <end position="138"/>
    </location>
</feature>
<dbReference type="PANTHER" id="PTHR12629">
    <property type="entry name" value="DIPHOSPHOINOSITOL POLYPHOSPHATE PHOSPHOHYDROLASE"/>
    <property type="match status" value="1"/>
</dbReference>
<evidence type="ECO:0000313" key="7">
    <source>
        <dbReference type="Proteomes" id="UP000254925"/>
    </source>
</evidence>
<dbReference type="InterPro" id="IPR000086">
    <property type="entry name" value="NUDIX_hydrolase_dom"/>
</dbReference>